<dbReference type="PANTHER" id="PTHR11081">
    <property type="entry name" value="FLAP ENDONUCLEASE FAMILY MEMBER"/>
    <property type="match status" value="1"/>
</dbReference>
<dbReference type="Gene3D" id="1.10.150.20">
    <property type="entry name" value="5' to 3' exonuclease, C-terminal subdomain"/>
    <property type="match status" value="1"/>
</dbReference>
<accession>A0AA39NJ77</accession>
<gene>
    <name evidence="2" type="ORF">IW261DRAFT_1346644</name>
</gene>
<name>A0AA39NJ77_9AGAR</name>
<comment type="caution">
    <text evidence="2">The sequence shown here is derived from an EMBL/GenBank/DDBJ whole genome shotgun (WGS) entry which is preliminary data.</text>
</comment>
<evidence type="ECO:0000259" key="1">
    <source>
        <dbReference type="Pfam" id="PF00867"/>
    </source>
</evidence>
<proteinExistence type="predicted"/>
<dbReference type="EMBL" id="JAUEPR010000084">
    <property type="protein sequence ID" value="KAK0466534.1"/>
    <property type="molecule type" value="Genomic_DNA"/>
</dbReference>
<dbReference type="InterPro" id="IPR006086">
    <property type="entry name" value="XPG-I_dom"/>
</dbReference>
<dbReference type="Pfam" id="PF00867">
    <property type="entry name" value="XPG_I"/>
    <property type="match status" value="1"/>
</dbReference>
<dbReference type="PRINTS" id="PR00853">
    <property type="entry name" value="XPGRADSUPER"/>
</dbReference>
<feature type="domain" description="XPG-I" evidence="1">
    <location>
        <begin position="75"/>
        <end position="146"/>
    </location>
</feature>
<dbReference type="InterPro" id="IPR036279">
    <property type="entry name" value="5-3_exonuclease_C_sf"/>
</dbReference>
<dbReference type="GO" id="GO:0017108">
    <property type="term" value="F:5'-flap endonuclease activity"/>
    <property type="evidence" value="ECO:0007669"/>
    <property type="project" value="TreeGrafter"/>
</dbReference>
<dbReference type="PANTHER" id="PTHR11081:SF75">
    <property type="entry name" value="ENDONUCLEASE, PUTATIVE (AFU_ORTHOLOGUE AFUA_3G13260)-RELATED"/>
    <property type="match status" value="1"/>
</dbReference>
<protein>
    <submittedName>
        <fullName evidence="2">PIN domain-like protein</fullName>
    </submittedName>
</protein>
<dbReference type="GO" id="GO:0006281">
    <property type="term" value="P:DNA repair"/>
    <property type="evidence" value="ECO:0007669"/>
    <property type="project" value="UniProtKB-ARBA"/>
</dbReference>
<reference evidence="2" key="1">
    <citation type="submission" date="2023-06" db="EMBL/GenBank/DDBJ databases">
        <authorList>
            <consortium name="Lawrence Berkeley National Laboratory"/>
            <person name="Ahrendt S."/>
            <person name="Sahu N."/>
            <person name="Indic B."/>
            <person name="Wong-Bajracharya J."/>
            <person name="Merenyi Z."/>
            <person name="Ke H.-M."/>
            <person name="Monk M."/>
            <person name="Kocsube S."/>
            <person name="Drula E."/>
            <person name="Lipzen A."/>
            <person name="Balint B."/>
            <person name="Henrissat B."/>
            <person name="Andreopoulos B."/>
            <person name="Martin F.M."/>
            <person name="Harder C.B."/>
            <person name="Rigling D."/>
            <person name="Ford K.L."/>
            <person name="Foster G.D."/>
            <person name="Pangilinan J."/>
            <person name="Papanicolaou A."/>
            <person name="Barry K."/>
            <person name="LaButti K."/>
            <person name="Viragh M."/>
            <person name="Koriabine M."/>
            <person name="Yan M."/>
            <person name="Riley R."/>
            <person name="Champramary S."/>
            <person name="Plett K.L."/>
            <person name="Tsai I.J."/>
            <person name="Slot J."/>
            <person name="Sipos G."/>
            <person name="Plett J."/>
            <person name="Nagy L.G."/>
            <person name="Grigoriev I.V."/>
        </authorList>
    </citation>
    <scope>NUCLEOTIDE SEQUENCE</scope>
    <source>
        <strain evidence="2">ICMP 16352</strain>
    </source>
</reference>
<dbReference type="SUPFAM" id="SSF88723">
    <property type="entry name" value="PIN domain-like"/>
    <property type="match status" value="1"/>
</dbReference>
<organism evidence="2 3">
    <name type="scientific">Armillaria novae-zelandiae</name>
    <dbReference type="NCBI Taxonomy" id="153914"/>
    <lineage>
        <taxon>Eukaryota</taxon>
        <taxon>Fungi</taxon>
        <taxon>Dikarya</taxon>
        <taxon>Basidiomycota</taxon>
        <taxon>Agaricomycotina</taxon>
        <taxon>Agaricomycetes</taxon>
        <taxon>Agaricomycetidae</taxon>
        <taxon>Agaricales</taxon>
        <taxon>Marasmiineae</taxon>
        <taxon>Physalacriaceae</taxon>
        <taxon>Armillaria</taxon>
    </lineage>
</organism>
<keyword evidence="3" id="KW-1185">Reference proteome</keyword>
<evidence type="ECO:0000313" key="2">
    <source>
        <dbReference type="EMBL" id="KAK0466534.1"/>
    </source>
</evidence>
<dbReference type="InterPro" id="IPR029060">
    <property type="entry name" value="PIN-like_dom_sf"/>
</dbReference>
<dbReference type="InterPro" id="IPR006084">
    <property type="entry name" value="XPG/Rad2"/>
</dbReference>
<dbReference type="AlphaFoldDB" id="A0AA39NJ77"/>
<dbReference type="Proteomes" id="UP001175227">
    <property type="component" value="Unassembled WGS sequence"/>
</dbReference>
<sequence length="207" mass="22737">MFTTKYHHAQTKNPAQASLFKRIGCLFHLPVIPIFVFDGPGHPANKHNKAMKKTPDWLAADFKMLLVGFRFPYCEQAPGEAEAEPAMLSNVGHIDAVMLEDFDTMVFNAQCVIRIKDESDSKYLIEVHEASQFSCNDLILIALLAGGNYDEGVPGCGIQTAAGIAQTGIGKQLFNALEVSEIGHYHQAASMWHQDLCTMLDAKGVGR</sequence>
<dbReference type="Gene3D" id="3.40.50.1010">
    <property type="entry name" value="5'-nuclease"/>
    <property type="match status" value="1"/>
</dbReference>
<dbReference type="SUPFAM" id="SSF47807">
    <property type="entry name" value="5' to 3' exonuclease, C-terminal subdomain"/>
    <property type="match status" value="1"/>
</dbReference>
<evidence type="ECO:0000313" key="3">
    <source>
        <dbReference type="Proteomes" id="UP001175227"/>
    </source>
</evidence>
<dbReference type="CDD" id="cd09870">
    <property type="entry name" value="PIN_YEN1"/>
    <property type="match status" value="1"/>
</dbReference>